<sequence length="607" mass="69855">MKRILSTIIILVLLSSNQIFAETTEVGEETIKGVHTEGIIDDGEKQAEMLKTLGLFKGTSNGFELDRGLKRVEAAVMLVRLLSEEEQALAGEWSHPFDDVPEWADPYVGWLYESGLTKGISGTKYGSSMDITFEQYALFLRRVQADDDQWTESIATEEEAKSFSENITFTRYTAVTLTTRFLTLTYYRNDNWTYNMARFFIEKGYFSVEELIRGSEGVISPTYVIEEDDKIHKRILDVDTLSSEIGNIKDTISTDNNVDYFYAKGFDEDKVYLYRIDKNTLDETLVLTRDANEYFSWDYEYGMSIDEVDYIFEIDREEKQSKLLAVREGEVSETISNLRENEFAFYPFENGNYFISQNVMVVEGKDGYYYIDNQEIRFHSLEVDTSILSFEGKCLITETINESMTKIMCIRADDADIIDSYSVSQDIPNEPYEGRSIKYVKDCEFYGEAGYYVLRDDRLMQITDRPALDIIHNDSSNEYIILTHEPGVRIHTMIGNGGNEIVSIDDKGNEKVLLSNEPKHGIDIFEFSDEATEEDILFESRTEVGMGHSDIFYYKLLPSQDIEDNYDEGQAQIVVVDYCAGRPEMEAEGYVKEYVDKKQKILDELGY</sequence>
<comment type="caution">
    <text evidence="4">The sequence shown here is derived from an EMBL/GenBank/DDBJ whole genome shotgun (WGS) entry which is preliminary data.</text>
</comment>
<dbReference type="Pfam" id="PF00395">
    <property type="entry name" value="SLH"/>
    <property type="match status" value="1"/>
</dbReference>
<evidence type="ECO:0000313" key="4">
    <source>
        <dbReference type="EMBL" id="GKX27725.1"/>
    </source>
</evidence>
<dbReference type="Proteomes" id="UP001144256">
    <property type="component" value="Unassembled WGS sequence"/>
</dbReference>
<keyword evidence="5" id="KW-1185">Reference proteome</keyword>
<evidence type="ECO:0000259" key="3">
    <source>
        <dbReference type="Pfam" id="PF00395"/>
    </source>
</evidence>
<keyword evidence="1" id="KW-0677">Repeat</keyword>
<dbReference type="EMBL" id="BRLB01000001">
    <property type="protein sequence ID" value="GKX27725.1"/>
    <property type="molecule type" value="Genomic_DNA"/>
</dbReference>
<protein>
    <recommendedName>
        <fullName evidence="3">SLH domain-containing protein</fullName>
    </recommendedName>
</protein>
<accession>A0A9W5Y874</accession>
<dbReference type="InterPro" id="IPR001119">
    <property type="entry name" value="SLH_dom"/>
</dbReference>
<dbReference type="AlphaFoldDB" id="A0A9W5Y874"/>
<feature type="signal peptide" evidence="2">
    <location>
        <begin position="1"/>
        <end position="21"/>
    </location>
</feature>
<gene>
    <name evidence="4" type="ORF">SH1V18_02050</name>
</gene>
<evidence type="ECO:0000313" key="5">
    <source>
        <dbReference type="Proteomes" id="UP001144256"/>
    </source>
</evidence>
<dbReference type="RefSeq" id="WP_281811332.1">
    <property type="nucleotide sequence ID" value="NZ_BRLB01000001.1"/>
</dbReference>
<feature type="chain" id="PRO_5040889429" description="SLH domain-containing protein" evidence="2">
    <location>
        <begin position="22"/>
        <end position="607"/>
    </location>
</feature>
<proteinExistence type="predicted"/>
<name>A0A9W5Y874_9FIRM</name>
<feature type="domain" description="SLH" evidence="3">
    <location>
        <begin position="96"/>
        <end position="137"/>
    </location>
</feature>
<organism evidence="4 5">
    <name type="scientific">Vallitalea longa</name>
    <dbReference type="NCBI Taxonomy" id="2936439"/>
    <lineage>
        <taxon>Bacteria</taxon>
        <taxon>Bacillati</taxon>
        <taxon>Bacillota</taxon>
        <taxon>Clostridia</taxon>
        <taxon>Lachnospirales</taxon>
        <taxon>Vallitaleaceae</taxon>
        <taxon>Vallitalea</taxon>
    </lineage>
</organism>
<keyword evidence="2" id="KW-0732">Signal</keyword>
<evidence type="ECO:0000256" key="1">
    <source>
        <dbReference type="ARBA" id="ARBA00022737"/>
    </source>
</evidence>
<reference evidence="4" key="1">
    <citation type="submission" date="2022-06" db="EMBL/GenBank/DDBJ databases">
        <title>Vallitalea longa sp. nov., an anaerobic bacterium isolated from marine sediment.</title>
        <authorList>
            <person name="Hirano S."/>
            <person name="Terahara T."/>
            <person name="Mori K."/>
            <person name="Hamada M."/>
            <person name="Matsumoto R."/>
            <person name="Kobayashi T."/>
        </authorList>
    </citation>
    <scope>NUCLEOTIDE SEQUENCE</scope>
    <source>
        <strain evidence="4">SH18-1</strain>
    </source>
</reference>
<evidence type="ECO:0000256" key="2">
    <source>
        <dbReference type="SAM" id="SignalP"/>
    </source>
</evidence>